<dbReference type="STRING" id="545619.SAMN04489860_2722"/>
<dbReference type="Proteomes" id="UP000185663">
    <property type="component" value="Chromosome I"/>
</dbReference>
<organism evidence="3 4">
    <name type="scientific">Paraoerskovia marina</name>
    <dbReference type="NCBI Taxonomy" id="545619"/>
    <lineage>
        <taxon>Bacteria</taxon>
        <taxon>Bacillati</taxon>
        <taxon>Actinomycetota</taxon>
        <taxon>Actinomycetes</taxon>
        <taxon>Micrococcales</taxon>
        <taxon>Cellulomonadaceae</taxon>
        <taxon>Paraoerskovia</taxon>
    </lineage>
</organism>
<comment type="subcellular location">
    <subcellularLocation>
        <location evidence="2">Cytoplasm</location>
    </subcellularLocation>
</comment>
<gene>
    <name evidence="2" type="primary">cutC</name>
    <name evidence="3" type="ORF">SAMN04489860_2722</name>
</gene>
<reference evidence="3 4" key="1">
    <citation type="submission" date="2016-10" db="EMBL/GenBank/DDBJ databases">
        <authorList>
            <person name="de Groot N.N."/>
        </authorList>
    </citation>
    <scope>NUCLEOTIDE SEQUENCE [LARGE SCALE GENOMIC DNA]</scope>
    <source>
        <strain evidence="3 4">DSM 22126</strain>
    </source>
</reference>
<sequence length="241" mass="23397">MPAPVLEIAVQDVAGVRVAADVGAARVELCAALGATGGLTPSVGLLEAAVGAAGTVGVHPLIRPRAGGFVYDDDELDTQVRDVRAAVRAGAAGVVVGVLTVDGAVDAEAVARLVEAADGREVTFHRAFDVVPDVGLSVDALTALGVTRVLTSGGAAAAADGLLRLGETVRAADGGLQVMAGGGVRPSDVAALAAVGVDAVHLSAKTLRADAAGPGGGADAGYEVTSAEIATAAAEAVRALD</sequence>
<dbReference type="eggNOG" id="COG3142">
    <property type="taxonomic scope" value="Bacteria"/>
</dbReference>
<dbReference type="InterPro" id="IPR036822">
    <property type="entry name" value="CutC-like_dom_sf"/>
</dbReference>
<evidence type="ECO:0000256" key="1">
    <source>
        <dbReference type="ARBA" id="ARBA00007768"/>
    </source>
</evidence>
<comment type="caution">
    <text evidence="2">Once thought to be involved in copper homeostasis, experiments in E.coli have shown this is not the case.</text>
</comment>
<protein>
    <recommendedName>
        <fullName evidence="2">PF03932 family protein CutC</fullName>
    </recommendedName>
</protein>
<dbReference type="AlphaFoldDB" id="A0A1H1W5L5"/>
<evidence type="ECO:0000313" key="3">
    <source>
        <dbReference type="EMBL" id="SDS92334.1"/>
    </source>
</evidence>
<name>A0A1H1W5L5_9CELL</name>
<dbReference type="Pfam" id="PF03932">
    <property type="entry name" value="CutC"/>
    <property type="match status" value="1"/>
</dbReference>
<dbReference type="HAMAP" id="MF_00795">
    <property type="entry name" value="CutC"/>
    <property type="match status" value="1"/>
</dbReference>
<dbReference type="PANTHER" id="PTHR12598:SF0">
    <property type="entry name" value="COPPER HOMEOSTASIS PROTEIN CUTC HOMOLOG"/>
    <property type="match status" value="1"/>
</dbReference>
<dbReference type="SUPFAM" id="SSF110395">
    <property type="entry name" value="CutC-like"/>
    <property type="match status" value="1"/>
</dbReference>
<dbReference type="EMBL" id="LT629776">
    <property type="protein sequence ID" value="SDS92334.1"/>
    <property type="molecule type" value="Genomic_DNA"/>
</dbReference>
<dbReference type="Gene3D" id="3.20.20.380">
    <property type="entry name" value="Copper homeostasis (CutC) domain"/>
    <property type="match status" value="1"/>
</dbReference>
<keyword evidence="2" id="KW-0963">Cytoplasm</keyword>
<accession>A0A1H1W5L5</accession>
<dbReference type="RefSeq" id="WP_083372833.1">
    <property type="nucleotide sequence ID" value="NZ_LT629776.1"/>
</dbReference>
<dbReference type="OrthoDB" id="9815677at2"/>
<proteinExistence type="inferred from homology"/>
<keyword evidence="4" id="KW-1185">Reference proteome</keyword>
<dbReference type="PANTHER" id="PTHR12598">
    <property type="entry name" value="COPPER HOMEOSTASIS PROTEIN CUTC"/>
    <property type="match status" value="1"/>
</dbReference>
<dbReference type="GO" id="GO:0005737">
    <property type="term" value="C:cytoplasm"/>
    <property type="evidence" value="ECO:0007669"/>
    <property type="project" value="UniProtKB-SubCell"/>
</dbReference>
<dbReference type="GO" id="GO:0005507">
    <property type="term" value="F:copper ion binding"/>
    <property type="evidence" value="ECO:0007669"/>
    <property type="project" value="TreeGrafter"/>
</dbReference>
<dbReference type="InterPro" id="IPR005627">
    <property type="entry name" value="CutC-like"/>
</dbReference>
<evidence type="ECO:0000256" key="2">
    <source>
        <dbReference type="HAMAP-Rule" id="MF_00795"/>
    </source>
</evidence>
<comment type="similarity">
    <text evidence="1 2">Belongs to the CutC family.</text>
</comment>
<evidence type="ECO:0000313" key="4">
    <source>
        <dbReference type="Proteomes" id="UP000185663"/>
    </source>
</evidence>